<proteinExistence type="predicted"/>
<dbReference type="Gene3D" id="1.25.40.10">
    <property type="entry name" value="Tetratricopeptide repeat domain"/>
    <property type="match status" value="3"/>
</dbReference>
<organism evidence="3 4">
    <name type="scientific">Candidatus Obscuribacter phosphatis</name>
    <dbReference type="NCBI Taxonomy" id="1906157"/>
    <lineage>
        <taxon>Bacteria</taxon>
        <taxon>Bacillati</taxon>
        <taxon>Candidatus Melainabacteria</taxon>
        <taxon>Candidatus Obscuribacterales</taxon>
        <taxon>Candidatus Obscuribacteraceae</taxon>
        <taxon>Candidatus Obscuribacter</taxon>
    </lineage>
</organism>
<dbReference type="InterPro" id="IPR011990">
    <property type="entry name" value="TPR-like_helical_dom_sf"/>
</dbReference>
<dbReference type="Proteomes" id="UP000664277">
    <property type="component" value="Unassembled WGS sequence"/>
</dbReference>
<evidence type="ECO:0000313" key="4">
    <source>
        <dbReference type="Proteomes" id="UP000664277"/>
    </source>
</evidence>
<keyword evidence="1" id="KW-0802">TPR repeat</keyword>
<sequence length="921" mass="99640">MTELEQTPQDLERVKKLDKEGQKFYDQKLFGQALSVWQEGYGLALDMKYAEGQGRALTNMAKIYIDQGQWIKAKHLGENALEVLGTAGNEVALAQARVVLAQAYFGLDNPVWALQQLDQALRALNNGQLADPEEGSRIMYLCASLAIKFGKAKDAVKFFQQGAEYSYQKGDVAKAVQVRAAVVNSLIDLGWFVAALEEANKLLSVAKSSPKDSNVFQVTAYQSIGNAQYAACEYAAARSSFETALAMMSKLDSKQVNEIARANIEEGYGFVLSACGDYDLARTMLLKAVSVLKAKNETLAVAQIYNALGVVELNDGQTGKAITYFQQALDYHAVITPKSPRLNAITMANLGCAEGRAGSFRDAKNHLTGAINAMGKQVDKQAKAKILQALSEISLKASDLTNAESYAKQAIEISTKINDDSNLWRAYTMLSKLQGIKGEVEPAKESINSALSYFRSPQAGDFVSAESVSYPTSREDMAALLVQQLAAQGLTEPALVTAEQIKEENFISEWNRKGAQVKPEDRDVYIELATQRARLHAAEAASTPDQVTKEWKSWMERFGGLVKTNRALARLIAPVPTHAQDITAAVEKNNAVAIDYLVGPDFTMAFTIEPGGRMTSSSLPVGRARLKSQITSLLTAAAGQSTTDTTGSDPERAVLKSLYGELLPAAIRQFLPRNAEQMLVVIPDGPLYNLPFAALIDDQGKFLVERHLLTMVSSAAVLLDSQPRIAEDLSIVVARAGNAQASEKAETEQIASAVGTDRVTTLSGKDAALGNLEEQARGKSVVHFSSKLPLLEANPLRSVLPILSDGVDGQSVKVTADQLCGTKMASDLIVWSASSVNSKDVRGNAVKVFSRGLSYAGARNVLMSLWTQPESNRIDEIVNFYKSKQSGLGSAQSLRKAQLAALSRDRSPRTWAAFQLLGPGN</sequence>
<name>A0A8J7PHI3_9BACT</name>
<protein>
    <submittedName>
        <fullName evidence="3">CHAT domain-containing protein</fullName>
    </submittedName>
</protein>
<reference evidence="3" key="1">
    <citation type="submission" date="2021-02" db="EMBL/GenBank/DDBJ databases">
        <title>Genome-Resolved Metagenomics of a Microbial Community Performing Photosynthetic Biological Nutrient Removal.</title>
        <authorList>
            <person name="Mcdaniel E.A."/>
        </authorList>
    </citation>
    <scope>NUCLEOTIDE SEQUENCE</scope>
    <source>
        <strain evidence="3">UWPOB_OBS1</strain>
    </source>
</reference>
<accession>A0A8J7PHI3</accession>
<dbReference type="EMBL" id="JAFLCK010000026">
    <property type="protein sequence ID" value="MBN8661868.1"/>
    <property type="molecule type" value="Genomic_DNA"/>
</dbReference>
<dbReference type="Pfam" id="PF12770">
    <property type="entry name" value="CHAT"/>
    <property type="match status" value="1"/>
</dbReference>
<evidence type="ECO:0000256" key="1">
    <source>
        <dbReference type="PROSITE-ProRule" id="PRU00339"/>
    </source>
</evidence>
<evidence type="ECO:0000259" key="2">
    <source>
        <dbReference type="Pfam" id="PF12770"/>
    </source>
</evidence>
<dbReference type="InterPro" id="IPR024983">
    <property type="entry name" value="CHAT_dom"/>
</dbReference>
<dbReference type="PANTHER" id="PTHR10098">
    <property type="entry name" value="RAPSYN-RELATED"/>
    <property type="match status" value="1"/>
</dbReference>
<dbReference type="PROSITE" id="PS50005">
    <property type="entry name" value="TPR"/>
    <property type="match status" value="1"/>
</dbReference>
<evidence type="ECO:0000313" key="3">
    <source>
        <dbReference type="EMBL" id="MBN8661868.1"/>
    </source>
</evidence>
<dbReference type="SUPFAM" id="SSF48452">
    <property type="entry name" value="TPR-like"/>
    <property type="match status" value="2"/>
</dbReference>
<feature type="repeat" description="TPR" evidence="1">
    <location>
        <begin position="302"/>
        <end position="335"/>
    </location>
</feature>
<dbReference type="PANTHER" id="PTHR10098:SF108">
    <property type="entry name" value="TETRATRICOPEPTIDE REPEAT PROTEIN 28"/>
    <property type="match status" value="1"/>
</dbReference>
<dbReference type="Pfam" id="PF13424">
    <property type="entry name" value="TPR_12"/>
    <property type="match status" value="1"/>
</dbReference>
<dbReference type="AlphaFoldDB" id="A0A8J7PHI3"/>
<feature type="domain" description="CHAT" evidence="2">
    <location>
        <begin position="653"/>
        <end position="918"/>
    </location>
</feature>
<dbReference type="InterPro" id="IPR019734">
    <property type="entry name" value="TPR_rpt"/>
</dbReference>
<comment type="caution">
    <text evidence="3">The sequence shown here is derived from an EMBL/GenBank/DDBJ whole genome shotgun (WGS) entry which is preliminary data.</text>
</comment>
<gene>
    <name evidence="3" type="ORF">J0M35_15990</name>
</gene>
<dbReference type="SMART" id="SM00028">
    <property type="entry name" value="TPR"/>
    <property type="match status" value="7"/>
</dbReference>